<feature type="compositionally biased region" description="Acidic residues" evidence="1">
    <location>
        <begin position="40"/>
        <end position="49"/>
    </location>
</feature>
<evidence type="ECO:0000313" key="3">
    <source>
        <dbReference type="EMBL" id="KAF2164402.1"/>
    </source>
</evidence>
<dbReference type="PANTHER" id="PTHR21310:SF39">
    <property type="entry name" value="AMINOGLYCOSIDE PHOSPHOTRANSFERASE DOMAIN-CONTAINING PROTEIN"/>
    <property type="match status" value="1"/>
</dbReference>
<keyword evidence="4" id="KW-1185">Reference proteome</keyword>
<dbReference type="PANTHER" id="PTHR21310">
    <property type="entry name" value="AMINOGLYCOSIDE PHOSPHOTRANSFERASE-RELATED-RELATED"/>
    <property type="match status" value="1"/>
</dbReference>
<evidence type="ECO:0000313" key="4">
    <source>
        <dbReference type="Proteomes" id="UP000799537"/>
    </source>
</evidence>
<dbReference type="SUPFAM" id="SSF56112">
    <property type="entry name" value="Protein kinase-like (PK-like)"/>
    <property type="match status" value="1"/>
</dbReference>
<dbReference type="EMBL" id="ML993604">
    <property type="protein sequence ID" value="KAF2164402.1"/>
    <property type="molecule type" value="Genomic_DNA"/>
</dbReference>
<evidence type="ECO:0000259" key="2">
    <source>
        <dbReference type="Pfam" id="PF01636"/>
    </source>
</evidence>
<dbReference type="InterPro" id="IPR002575">
    <property type="entry name" value="Aminoglycoside_PTrfase"/>
</dbReference>
<dbReference type="OrthoDB" id="3250044at2759"/>
<feature type="domain" description="Aminoglycoside phosphotransferase" evidence="2">
    <location>
        <begin position="116"/>
        <end position="280"/>
    </location>
</feature>
<dbReference type="InterPro" id="IPR051678">
    <property type="entry name" value="AGP_Transferase"/>
</dbReference>
<proteinExistence type="predicted"/>
<evidence type="ECO:0000256" key="1">
    <source>
        <dbReference type="SAM" id="MobiDB-lite"/>
    </source>
</evidence>
<dbReference type="AlphaFoldDB" id="A0A6A6CEP9"/>
<feature type="region of interest" description="Disordered" evidence="1">
    <location>
        <begin position="1"/>
        <end position="73"/>
    </location>
</feature>
<reference evidence="3" key="1">
    <citation type="journal article" date="2020" name="Stud. Mycol.">
        <title>101 Dothideomycetes genomes: a test case for predicting lifestyles and emergence of pathogens.</title>
        <authorList>
            <person name="Haridas S."/>
            <person name="Albert R."/>
            <person name="Binder M."/>
            <person name="Bloem J."/>
            <person name="Labutti K."/>
            <person name="Salamov A."/>
            <person name="Andreopoulos B."/>
            <person name="Baker S."/>
            <person name="Barry K."/>
            <person name="Bills G."/>
            <person name="Bluhm B."/>
            <person name="Cannon C."/>
            <person name="Castanera R."/>
            <person name="Culley D."/>
            <person name="Daum C."/>
            <person name="Ezra D."/>
            <person name="Gonzalez J."/>
            <person name="Henrissat B."/>
            <person name="Kuo A."/>
            <person name="Liang C."/>
            <person name="Lipzen A."/>
            <person name="Lutzoni F."/>
            <person name="Magnuson J."/>
            <person name="Mondo S."/>
            <person name="Nolan M."/>
            <person name="Ohm R."/>
            <person name="Pangilinan J."/>
            <person name="Park H.-J."/>
            <person name="Ramirez L."/>
            <person name="Alfaro M."/>
            <person name="Sun H."/>
            <person name="Tritt A."/>
            <person name="Yoshinaga Y."/>
            <person name="Zwiers L.-H."/>
            <person name="Turgeon B."/>
            <person name="Goodwin S."/>
            <person name="Spatafora J."/>
            <person name="Crous P."/>
            <person name="Grigoriev I."/>
        </authorList>
    </citation>
    <scope>NUCLEOTIDE SEQUENCE</scope>
    <source>
        <strain evidence="3">ATCC 36951</strain>
    </source>
</reference>
<gene>
    <name evidence="3" type="ORF">M409DRAFT_56671</name>
</gene>
<feature type="compositionally biased region" description="Polar residues" evidence="1">
    <location>
        <begin position="62"/>
        <end position="73"/>
    </location>
</feature>
<dbReference type="GeneID" id="54566639"/>
<sequence length="315" mass="34780">MEEQATDVQNAVGNADEDATRDRAPDSHVAADEMMKDGDTELPSEDEDLADRHPGVPRASDSHSSAGYPTGNLTDEDRIVAACSDPDRHLLSDPEQGADIIKYSKSCIVKFGNVSASEAMNQQLAHRILDPSIVRVPEVHHHFTRDSDGYLVMQYIDGAPCGSQVARENVEKIAAAIKHLWSQSDLPVQAPGPIGGGMTQGMLWENEEIEIEDLQDLEKYWNDRLLGQMDHVRFESSQLAFVHCDVAPRNIIWSKDGIPTLLDWAHAGIYPRSFERATLSLNTQQGTKVDFSDSLAELLPLSEEEEAQVQQVLLG</sequence>
<protein>
    <recommendedName>
        <fullName evidence="2">Aminoglycoside phosphotransferase domain-containing protein</fullName>
    </recommendedName>
</protein>
<feature type="compositionally biased region" description="Basic and acidic residues" evidence="1">
    <location>
        <begin position="18"/>
        <end position="39"/>
    </location>
</feature>
<dbReference type="RefSeq" id="XP_033665291.1">
    <property type="nucleotide sequence ID" value="XM_033813367.1"/>
</dbReference>
<dbReference type="InterPro" id="IPR011009">
    <property type="entry name" value="Kinase-like_dom_sf"/>
</dbReference>
<organism evidence="3 4">
    <name type="scientific">Zasmidium cellare ATCC 36951</name>
    <dbReference type="NCBI Taxonomy" id="1080233"/>
    <lineage>
        <taxon>Eukaryota</taxon>
        <taxon>Fungi</taxon>
        <taxon>Dikarya</taxon>
        <taxon>Ascomycota</taxon>
        <taxon>Pezizomycotina</taxon>
        <taxon>Dothideomycetes</taxon>
        <taxon>Dothideomycetidae</taxon>
        <taxon>Mycosphaerellales</taxon>
        <taxon>Mycosphaerellaceae</taxon>
        <taxon>Zasmidium</taxon>
    </lineage>
</organism>
<dbReference type="Pfam" id="PF01636">
    <property type="entry name" value="APH"/>
    <property type="match status" value="1"/>
</dbReference>
<feature type="compositionally biased region" description="Polar residues" evidence="1">
    <location>
        <begin position="1"/>
        <end position="12"/>
    </location>
</feature>
<dbReference type="Proteomes" id="UP000799537">
    <property type="component" value="Unassembled WGS sequence"/>
</dbReference>
<name>A0A6A6CEP9_ZASCE</name>
<accession>A0A6A6CEP9</accession>